<keyword evidence="7 9" id="KW-1133">Transmembrane helix</keyword>
<dbReference type="NCBIfam" id="TIGR01843">
    <property type="entry name" value="type_I_hlyD"/>
    <property type="match status" value="1"/>
</dbReference>
<keyword evidence="5 9" id="KW-0997">Cell inner membrane</keyword>
<dbReference type="GO" id="GO:0009306">
    <property type="term" value="P:protein secretion"/>
    <property type="evidence" value="ECO:0007669"/>
    <property type="project" value="InterPro"/>
</dbReference>
<keyword evidence="8 9" id="KW-0472">Membrane</keyword>
<evidence type="ECO:0000256" key="1">
    <source>
        <dbReference type="ARBA" id="ARBA00004377"/>
    </source>
</evidence>
<keyword evidence="4 9" id="KW-1003">Cell membrane</keyword>
<protein>
    <recommendedName>
        <fullName evidence="9">Membrane fusion protein (MFP) family protein</fullName>
    </recommendedName>
</protein>
<dbReference type="InterPro" id="IPR006144">
    <property type="entry name" value="Secretion_HlyD_CS"/>
</dbReference>
<dbReference type="PRINTS" id="PR01490">
    <property type="entry name" value="RTXTOXIND"/>
</dbReference>
<feature type="transmembrane region" description="Helical" evidence="9">
    <location>
        <begin position="51"/>
        <end position="71"/>
    </location>
</feature>
<evidence type="ECO:0000256" key="8">
    <source>
        <dbReference type="ARBA" id="ARBA00023136"/>
    </source>
</evidence>
<keyword evidence="3 9" id="KW-0813">Transport</keyword>
<evidence type="ECO:0000256" key="6">
    <source>
        <dbReference type="ARBA" id="ARBA00022692"/>
    </source>
</evidence>
<dbReference type="InterPro" id="IPR058982">
    <property type="entry name" value="Beta-barrel_AprE"/>
</dbReference>
<dbReference type="Proteomes" id="UP000242642">
    <property type="component" value="Unassembled WGS sequence"/>
</dbReference>
<dbReference type="Gene3D" id="2.40.50.100">
    <property type="match status" value="1"/>
</dbReference>
<evidence type="ECO:0000256" key="5">
    <source>
        <dbReference type="ARBA" id="ARBA00022519"/>
    </source>
</evidence>
<dbReference type="GO" id="GO:0005886">
    <property type="term" value="C:plasma membrane"/>
    <property type="evidence" value="ECO:0007669"/>
    <property type="project" value="UniProtKB-SubCell"/>
</dbReference>
<evidence type="ECO:0000259" key="10">
    <source>
        <dbReference type="Pfam" id="PF26002"/>
    </source>
</evidence>
<dbReference type="STRING" id="1123402.SAMN02583745_02035"/>
<keyword evidence="12" id="KW-1185">Reference proteome</keyword>
<dbReference type="RefSeq" id="WP_218139521.1">
    <property type="nucleotide sequence ID" value="NZ_FOHV01000017.1"/>
</dbReference>
<comment type="subcellular location">
    <subcellularLocation>
        <location evidence="1 9">Cell inner membrane</location>
        <topology evidence="1 9">Single-pass membrane protein</topology>
    </subcellularLocation>
</comment>
<feature type="domain" description="AprE-like beta-barrel" evidence="10">
    <location>
        <begin position="307"/>
        <end position="403"/>
    </location>
</feature>
<dbReference type="AlphaFoldDB" id="A0A1I0DLJ6"/>
<gene>
    <name evidence="11" type="ORF">SAMN02583745_02035</name>
</gene>
<dbReference type="InterPro" id="IPR050739">
    <property type="entry name" value="MFP"/>
</dbReference>
<accession>A0A1I0DLJ6</accession>
<evidence type="ECO:0000256" key="7">
    <source>
        <dbReference type="ARBA" id="ARBA00022989"/>
    </source>
</evidence>
<proteinExistence type="inferred from homology"/>
<comment type="similarity">
    <text evidence="2 9">Belongs to the membrane fusion protein (MFP) (TC 8.A.1) family.</text>
</comment>
<dbReference type="PROSITE" id="PS00543">
    <property type="entry name" value="HLYD_FAMILY"/>
    <property type="match status" value="1"/>
</dbReference>
<organism evidence="11 12">
    <name type="scientific">Thorsellia anophelis DSM 18579</name>
    <dbReference type="NCBI Taxonomy" id="1123402"/>
    <lineage>
        <taxon>Bacteria</taxon>
        <taxon>Pseudomonadati</taxon>
        <taxon>Pseudomonadota</taxon>
        <taxon>Gammaproteobacteria</taxon>
        <taxon>Enterobacterales</taxon>
        <taxon>Thorselliaceae</taxon>
        <taxon>Thorsellia</taxon>
    </lineage>
</organism>
<reference evidence="12" key="1">
    <citation type="submission" date="2016-10" db="EMBL/GenBank/DDBJ databases">
        <authorList>
            <person name="Varghese N."/>
            <person name="Submissions S."/>
        </authorList>
    </citation>
    <scope>NUCLEOTIDE SEQUENCE [LARGE SCALE GENOMIC DNA]</scope>
    <source>
        <strain evidence="12">DSM 18579</strain>
    </source>
</reference>
<dbReference type="InterPro" id="IPR010129">
    <property type="entry name" value="T1SS_HlyD"/>
</dbReference>
<evidence type="ECO:0000313" key="11">
    <source>
        <dbReference type="EMBL" id="SET33049.1"/>
    </source>
</evidence>
<dbReference type="EMBL" id="FOHV01000017">
    <property type="protein sequence ID" value="SET33049.1"/>
    <property type="molecule type" value="Genomic_DNA"/>
</dbReference>
<evidence type="ECO:0000256" key="2">
    <source>
        <dbReference type="ARBA" id="ARBA00009477"/>
    </source>
</evidence>
<dbReference type="Pfam" id="PF26002">
    <property type="entry name" value="Beta-barrel_AprE"/>
    <property type="match status" value="1"/>
</dbReference>
<evidence type="ECO:0000256" key="3">
    <source>
        <dbReference type="ARBA" id="ARBA00022448"/>
    </source>
</evidence>
<dbReference type="PANTHER" id="PTHR30386:SF26">
    <property type="entry name" value="TRANSPORT PROTEIN COMB"/>
    <property type="match status" value="1"/>
</dbReference>
<dbReference type="PANTHER" id="PTHR30386">
    <property type="entry name" value="MEMBRANE FUSION SUBUNIT OF EMRAB-TOLC MULTIDRUG EFFLUX PUMP"/>
    <property type="match status" value="1"/>
</dbReference>
<dbReference type="Gene3D" id="1.10.287.470">
    <property type="entry name" value="Helix hairpin bin"/>
    <property type="match status" value="1"/>
</dbReference>
<name>A0A1I0DLJ6_9GAMM</name>
<evidence type="ECO:0000256" key="4">
    <source>
        <dbReference type="ARBA" id="ARBA00022475"/>
    </source>
</evidence>
<evidence type="ECO:0000256" key="9">
    <source>
        <dbReference type="RuleBase" id="RU365093"/>
    </source>
</evidence>
<dbReference type="Gene3D" id="2.40.30.170">
    <property type="match status" value="1"/>
</dbReference>
<keyword evidence="6 9" id="KW-0812">Transmembrane</keyword>
<sequence length="425" mass="47155">MTVEKQTLTTLESEAVKEIHDKNIKTSGIDIDYMNDLQSALLIQKPKRSRMVLGLIMILFTSSLVWANYAIVDEVTVAEARVIPASREQLIQSLEGGVIESILVREGSIVKKDEPLAVIDATRAEAFVRETESKLVALEAQAARFRAESNQSELIFPQNIHHATDVIKVETDAFNARIKGLEESLEALKVSYSLINDEISLSEPLSKKGLISNVEILRMKRQANDIQLQILDKRNQFSSQASAELSRVESEIGQLRESMIARKDVVDRSTIKSPVDGIVTTVNITTIGGVVPQGGQIMQIVPTGDELLLEAKVKPTDMAFLKLGAPAVVKVSAYDYAIYGGLEGVVEHISSDAIEETDANAQRKGVETYYRVLVRTDKAYLQRDVKRFEIIPGMTGIVQIKTGQKSILSYILKPIFKAREAFRER</sequence>
<dbReference type="SUPFAM" id="SSF111369">
    <property type="entry name" value="HlyD-like secretion proteins"/>
    <property type="match status" value="1"/>
</dbReference>
<evidence type="ECO:0000313" key="12">
    <source>
        <dbReference type="Proteomes" id="UP000242642"/>
    </source>
</evidence>